<feature type="region of interest" description="Disordered" evidence="1">
    <location>
        <begin position="1"/>
        <end position="160"/>
    </location>
</feature>
<dbReference type="GO" id="GO:0030687">
    <property type="term" value="C:preribosome, large subunit precursor"/>
    <property type="evidence" value="ECO:0007669"/>
    <property type="project" value="TreeGrafter"/>
</dbReference>
<evidence type="ECO:0000259" key="2">
    <source>
        <dbReference type="Pfam" id="PF10338"/>
    </source>
</evidence>
<feature type="compositionally biased region" description="Basic and acidic residues" evidence="1">
    <location>
        <begin position="28"/>
        <end position="37"/>
    </location>
</feature>
<proteinExistence type="predicted"/>
<feature type="compositionally biased region" description="Basic and acidic residues" evidence="1">
    <location>
        <begin position="45"/>
        <end position="54"/>
    </location>
</feature>
<dbReference type="InterPro" id="IPR019434">
    <property type="entry name" value="DUF2423"/>
</dbReference>
<evidence type="ECO:0000256" key="1">
    <source>
        <dbReference type="SAM" id="MobiDB-lite"/>
    </source>
</evidence>
<dbReference type="PANTHER" id="PTHR28219">
    <property type="entry name" value="UPF0642 PROTEIN YBL028C"/>
    <property type="match status" value="1"/>
</dbReference>
<keyword evidence="4" id="KW-1185">Reference proteome</keyword>
<feature type="domain" description="DUF2423" evidence="2">
    <location>
        <begin position="1"/>
        <end position="44"/>
    </location>
</feature>
<name>A0A6A5Z621_9PLEO</name>
<evidence type="ECO:0000313" key="3">
    <source>
        <dbReference type="EMBL" id="KAF2114882.1"/>
    </source>
</evidence>
<sequence length="160" mass="18018">MAKGLRSSVKKSNRTKLRQRVFGPVEQARTERLHAKLLEAVQQPKPERPAKMEIDSTEGTAAPGNVNPTSPQQLSHNSDSNTTAEQDTKEDEFPKDMEIDDGATPATRKPLSKTQKKKMEEKKSKGSQRRRKPRNQISFPQTRGKGALKPFSESRVAKRR</sequence>
<dbReference type="OrthoDB" id="4087970at2759"/>
<dbReference type="PANTHER" id="PTHR28219:SF1">
    <property type="entry name" value="UPF0642 PROTEIN YBL028C"/>
    <property type="match status" value="1"/>
</dbReference>
<accession>A0A6A5Z621</accession>
<feature type="compositionally biased region" description="Polar residues" evidence="1">
    <location>
        <begin position="66"/>
        <end position="85"/>
    </location>
</feature>
<dbReference type="Pfam" id="PF10338">
    <property type="entry name" value="YBL028C_N"/>
    <property type="match status" value="1"/>
</dbReference>
<dbReference type="Proteomes" id="UP000799770">
    <property type="component" value="Unassembled WGS sequence"/>
</dbReference>
<dbReference type="AlphaFoldDB" id="A0A6A5Z621"/>
<organism evidence="3 4">
    <name type="scientific">Lophiotrema nucula</name>
    <dbReference type="NCBI Taxonomy" id="690887"/>
    <lineage>
        <taxon>Eukaryota</taxon>
        <taxon>Fungi</taxon>
        <taxon>Dikarya</taxon>
        <taxon>Ascomycota</taxon>
        <taxon>Pezizomycotina</taxon>
        <taxon>Dothideomycetes</taxon>
        <taxon>Pleosporomycetidae</taxon>
        <taxon>Pleosporales</taxon>
        <taxon>Lophiotremataceae</taxon>
        <taxon>Lophiotrema</taxon>
    </lineage>
</organism>
<feature type="compositionally biased region" description="Basic residues" evidence="1">
    <location>
        <begin position="125"/>
        <end position="134"/>
    </location>
</feature>
<reference evidence="3" key="1">
    <citation type="journal article" date="2020" name="Stud. Mycol.">
        <title>101 Dothideomycetes genomes: a test case for predicting lifestyles and emergence of pathogens.</title>
        <authorList>
            <person name="Haridas S."/>
            <person name="Albert R."/>
            <person name="Binder M."/>
            <person name="Bloem J."/>
            <person name="Labutti K."/>
            <person name="Salamov A."/>
            <person name="Andreopoulos B."/>
            <person name="Baker S."/>
            <person name="Barry K."/>
            <person name="Bills G."/>
            <person name="Bluhm B."/>
            <person name="Cannon C."/>
            <person name="Castanera R."/>
            <person name="Culley D."/>
            <person name="Daum C."/>
            <person name="Ezra D."/>
            <person name="Gonzalez J."/>
            <person name="Henrissat B."/>
            <person name="Kuo A."/>
            <person name="Liang C."/>
            <person name="Lipzen A."/>
            <person name="Lutzoni F."/>
            <person name="Magnuson J."/>
            <person name="Mondo S."/>
            <person name="Nolan M."/>
            <person name="Ohm R."/>
            <person name="Pangilinan J."/>
            <person name="Park H.-J."/>
            <person name="Ramirez L."/>
            <person name="Alfaro M."/>
            <person name="Sun H."/>
            <person name="Tritt A."/>
            <person name="Yoshinaga Y."/>
            <person name="Zwiers L.-H."/>
            <person name="Turgeon B."/>
            <person name="Goodwin S."/>
            <person name="Spatafora J."/>
            <person name="Crous P."/>
            <person name="Grigoriev I."/>
        </authorList>
    </citation>
    <scope>NUCLEOTIDE SEQUENCE</scope>
    <source>
        <strain evidence="3">CBS 627.86</strain>
    </source>
</reference>
<dbReference type="EMBL" id="ML977324">
    <property type="protein sequence ID" value="KAF2114882.1"/>
    <property type="molecule type" value="Genomic_DNA"/>
</dbReference>
<gene>
    <name evidence="3" type="ORF">BDV96DRAFT_576058</name>
</gene>
<protein>
    <recommendedName>
        <fullName evidence="2">DUF2423 domain-containing protein</fullName>
    </recommendedName>
</protein>
<feature type="compositionally biased region" description="Basic residues" evidence="1">
    <location>
        <begin position="8"/>
        <end position="19"/>
    </location>
</feature>
<evidence type="ECO:0000313" key="4">
    <source>
        <dbReference type="Proteomes" id="UP000799770"/>
    </source>
</evidence>